<dbReference type="Proteomes" id="UP000654075">
    <property type="component" value="Unassembled WGS sequence"/>
</dbReference>
<dbReference type="EMBL" id="CAJNNV010029223">
    <property type="protein sequence ID" value="CAE8627612.1"/>
    <property type="molecule type" value="Genomic_DNA"/>
</dbReference>
<feature type="region of interest" description="Disordered" evidence="1">
    <location>
        <begin position="447"/>
        <end position="477"/>
    </location>
</feature>
<protein>
    <submittedName>
        <fullName evidence="3">Uncharacterized protein</fullName>
    </submittedName>
</protein>
<gene>
    <name evidence="3" type="ORF">PGLA1383_LOCUS44342</name>
    <name evidence="2" type="ORF">PGLA2088_LOCUS490</name>
</gene>
<proteinExistence type="predicted"/>
<feature type="compositionally biased region" description="Polar residues" evidence="1">
    <location>
        <begin position="447"/>
        <end position="468"/>
    </location>
</feature>
<sequence>MASAWPQIPSAIQDIVDRVQTTKCQWTHTCRLSCFCTGSRYDCGKFQRYRYGPPHYYGNYGNNDGPMYDYLGSYHALTCGVMEGRRCGGHPCGGTCDVEAKKLLTDLVETCRTEVVEESDLSHIKFVLEELVVSKLAKVVNQFLLRCTRSQTCSIIHLGCSNGRYCLELQRRPHMVPNHGSDHNSSCPLVLRPPKADCGQQHVCNSPSPNLDLMGELLELKKQVVKLLQAPFAPCVLPDVWPDDSATLCHREGCGLMQFSDDGSVQISASELAESDNASGQSRASVQSFLSGDGGPHCFLPNVLFCTGARPTFYMIAQDLRKGSQVLSADGEKMLEVTSIEAHLTSKLLVLHIEGCPPFTTTPTHRIMVPMYGAEPQAVKAEDLKAGSFVLCTKSMAQKVSLITTLCCEEREVLAIAFKPDEPVAVFSAPSSMVMTKGLKVRATRRSGMNQRAINPQPDLSEQSSAFLGTTPGEYSD</sequence>
<evidence type="ECO:0000313" key="3">
    <source>
        <dbReference type="EMBL" id="CAE8627612.1"/>
    </source>
</evidence>
<dbReference type="InterPro" id="IPR036844">
    <property type="entry name" value="Hint_dom_sf"/>
</dbReference>
<comment type="caution">
    <text evidence="3">The sequence shown here is derived from an EMBL/GenBank/DDBJ whole genome shotgun (WGS) entry which is preliminary data.</text>
</comment>
<evidence type="ECO:0000313" key="4">
    <source>
        <dbReference type="Proteomes" id="UP000654075"/>
    </source>
</evidence>
<accession>A0A813GRH4</accession>
<dbReference type="Proteomes" id="UP000626109">
    <property type="component" value="Unassembled WGS sequence"/>
</dbReference>
<dbReference type="AlphaFoldDB" id="A0A813GRH4"/>
<dbReference type="EMBL" id="CAJNNW010000327">
    <property type="protein sequence ID" value="CAE8626579.1"/>
    <property type="molecule type" value="Genomic_DNA"/>
</dbReference>
<evidence type="ECO:0000256" key="1">
    <source>
        <dbReference type="SAM" id="MobiDB-lite"/>
    </source>
</evidence>
<dbReference type="OrthoDB" id="443289at2759"/>
<organism evidence="3 4">
    <name type="scientific">Polarella glacialis</name>
    <name type="common">Dinoflagellate</name>
    <dbReference type="NCBI Taxonomy" id="89957"/>
    <lineage>
        <taxon>Eukaryota</taxon>
        <taxon>Sar</taxon>
        <taxon>Alveolata</taxon>
        <taxon>Dinophyceae</taxon>
        <taxon>Suessiales</taxon>
        <taxon>Suessiaceae</taxon>
        <taxon>Polarella</taxon>
    </lineage>
</organism>
<reference evidence="3" key="1">
    <citation type="submission" date="2021-02" db="EMBL/GenBank/DDBJ databases">
        <authorList>
            <person name="Dougan E. K."/>
            <person name="Rhodes N."/>
            <person name="Thang M."/>
            <person name="Chan C."/>
        </authorList>
    </citation>
    <scope>NUCLEOTIDE SEQUENCE</scope>
</reference>
<evidence type="ECO:0000313" key="2">
    <source>
        <dbReference type="EMBL" id="CAE8626579.1"/>
    </source>
</evidence>
<keyword evidence="4" id="KW-1185">Reference proteome</keyword>
<name>A0A813GRH4_POLGL</name>
<dbReference type="SUPFAM" id="SSF51294">
    <property type="entry name" value="Hedgehog/intein (Hint) domain"/>
    <property type="match status" value="1"/>
</dbReference>